<evidence type="ECO:0000256" key="9">
    <source>
        <dbReference type="ARBA" id="ARBA00022824"/>
    </source>
</evidence>
<evidence type="ECO:0000256" key="6">
    <source>
        <dbReference type="ARBA" id="ARBA00022516"/>
    </source>
</evidence>
<dbReference type="InterPro" id="IPR008949">
    <property type="entry name" value="Isoprenoid_synthase_dom_sf"/>
</dbReference>
<comment type="catalytic activity">
    <reaction evidence="18">
        <text>2 (2E,6E)-farnesyl diphosphate + NADH + H(+) = squalene + 2 diphosphate + NAD(+)</text>
        <dbReference type="Rhea" id="RHEA:32299"/>
        <dbReference type="ChEBI" id="CHEBI:15378"/>
        <dbReference type="ChEBI" id="CHEBI:15440"/>
        <dbReference type="ChEBI" id="CHEBI:33019"/>
        <dbReference type="ChEBI" id="CHEBI:57540"/>
        <dbReference type="ChEBI" id="CHEBI:57945"/>
        <dbReference type="ChEBI" id="CHEBI:175763"/>
        <dbReference type="EC" id="2.5.1.21"/>
    </reaction>
    <physiologicalReaction direction="left-to-right" evidence="18">
        <dbReference type="Rhea" id="RHEA:32300"/>
    </physiologicalReaction>
</comment>
<feature type="transmembrane region" description="Helical" evidence="20">
    <location>
        <begin position="428"/>
        <end position="449"/>
    </location>
</feature>
<dbReference type="PROSITE" id="PS01045">
    <property type="entry name" value="SQUALEN_PHYTOEN_SYN_2"/>
    <property type="match status" value="1"/>
</dbReference>
<evidence type="ECO:0000256" key="1">
    <source>
        <dbReference type="ARBA" id="ARBA00001946"/>
    </source>
</evidence>
<dbReference type="InterPro" id="IPR044844">
    <property type="entry name" value="Trans_IPPS_euk-type"/>
</dbReference>
<keyword evidence="11" id="KW-0752">Steroid biosynthesis</keyword>
<evidence type="ECO:0000313" key="21">
    <source>
        <dbReference type="EMBL" id="RKP32968.1"/>
    </source>
</evidence>
<evidence type="ECO:0000256" key="16">
    <source>
        <dbReference type="ARBA" id="ARBA00023166"/>
    </source>
</evidence>
<comment type="subcellular location">
    <subcellularLocation>
        <location evidence="3">Endoplasmic reticulum membrane</location>
        <topology evidence="3">Single-pass membrane protein</topology>
    </subcellularLocation>
    <subcellularLocation>
        <location evidence="2">Microsome</location>
    </subcellularLocation>
</comment>
<keyword evidence="17" id="KW-0753">Steroid metabolism</keyword>
<evidence type="ECO:0000256" key="5">
    <source>
        <dbReference type="ARBA" id="ARBA00006251"/>
    </source>
</evidence>
<accession>A0A4P9ZIX9</accession>
<keyword evidence="12 20" id="KW-1133">Transmembrane helix</keyword>
<keyword evidence="10" id="KW-0492">Microsome</keyword>
<evidence type="ECO:0000256" key="20">
    <source>
        <dbReference type="RuleBase" id="RU368088"/>
    </source>
</evidence>
<dbReference type="GO" id="GO:0051996">
    <property type="term" value="F:squalene synthase [NAD(P)H] activity"/>
    <property type="evidence" value="ECO:0007669"/>
    <property type="project" value="UniProtKB-UniRule"/>
</dbReference>
<dbReference type="PANTHER" id="PTHR11626">
    <property type="entry name" value="FARNESYL-DIPHOSPHATE FARNESYLTRANSFERASE"/>
    <property type="match status" value="1"/>
</dbReference>
<evidence type="ECO:0000256" key="8">
    <source>
        <dbReference type="ARBA" id="ARBA00022692"/>
    </source>
</evidence>
<organism evidence="21 22">
    <name type="scientific">Metschnikowia bicuspidata</name>
    <dbReference type="NCBI Taxonomy" id="27322"/>
    <lineage>
        <taxon>Eukaryota</taxon>
        <taxon>Fungi</taxon>
        <taxon>Dikarya</taxon>
        <taxon>Ascomycota</taxon>
        <taxon>Saccharomycotina</taxon>
        <taxon>Pichiomycetes</taxon>
        <taxon>Metschnikowiaceae</taxon>
        <taxon>Metschnikowia</taxon>
    </lineage>
</organism>
<reference evidence="22" key="1">
    <citation type="journal article" date="2018" name="Nat. Microbiol.">
        <title>Leveraging single-cell genomics to expand the fungal tree of life.</title>
        <authorList>
            <person name="Ahrendt S.R."/>
            <person name="Quandt C.A."/>
            <person name="Ciobanu D."/>
            <person name="Clum A."/>
            <person name="Salamov A."/>
            <person name="Andreopoulos B."/>
            <person name="Cheng J.F."/>
            <person name="Woyke T."/>
            <person name="Pelin A."/>
            <person name="Henrissat B."/>
            <person name="Reynolds N.K."/>
            <person name="Benny G.L."/>
            <person name="Smith M.E."/>
            <person name="James T.Y."/>
            <person name="Grigoriev I.V."/>
        </authorList>
    </citation>
    <scope>NUCLEOTIDE SEQUENCE [LARGE SCALE GENOMIC DNA]</scope>
    <source>
        <strain evidence="22">Baker2002</strain>
    </source>
</reference>
<dbReference type="Proteomes" id="UP000268321">
    <property type="component" value="Unassembled WGS sequence"/>
</dbReference>
<evidence type="ECO:0000256" key="13">
    <source>
        <dbReference type="ARBA" id="ARBA00023011"/>
    </source>
</evidence>
<dbReference type="SUPFAM" id="SSF48576">
    <property type="entry name" value="Terpenoid synthases"/>
    <property type="match status" value="1"/>
</dbReference>
<dbReference type="Pfam" id="PF00494">
    <property type="entry name" value="SQS_PSY"/>
    <property type="match status" value="1"/>
</dbReference>
<dbReference type="FunFam" id="1.10.600.10:FF:000003">
    <property type="entry name" value="Farnesyl-diphosphate farnesyltransferase 1"/>
    <property type="match status" value="1"/>
</dbReference>
<gene>
    <name evidence="21" type="ORF">METBISCDRAFT_21229</name>
</gene>
<dbReference type="EMBL" id="ML004429">
    <property type="protein sequence ID" value="RKP32968.1"/>
    <property type="molecule type" value="Genomic_DNA"/>
</dbReference>
<dbReference type="SFLD" id="SFLDG01018">
    <property type="entry name" value="Squalene/Phytoene_Synthase_Lik"/>
    <property type="match status" value="1"/>
</dbReference>
<evidence type="ECO:0000256" key="18">
    <source>
        <dbReference type="ARBA" id="ARBA00048854"/>
    </source>
</evidence>
<evidence type="ECO:0000256" key="17">
    <source>
        <dbReference type="ARBA" id="ARBA00023221"/>
    </source>
</evidence>
<dbReference type="GO" id="GO:0055056">
    <property type="term" value="F:D-glucose transmembrane transporter activity"/>
    <property type="evidence" value="ECO:0007669"/>
    <property type="project" value="UniProtKB-UniRule"/>
</dbReference>
<evidence type="ECO:0000256" key="4">
    <source>
        <dbReference type="ARBA" id="ARBA00005057"/>
    </source>
</evidence>
<evidence type="ECO:0000256" key="2">
    <source>
        <dbReference type="ARBA" id="ARBA00004144"/>
    </source>
</evidence>
<dbReference type="InterPro" id="IPR033904">
    <property type="entry name" value="Trans_IPPS_HH"/>
</dbReference>
<dbReference type="EC" id="2.5.1.21" evidence="20"/>
<dbReference type="GO" id="GO:0005789">
    <property type="term" value="C:endoplasmic reticulum membrane"/>
    <property type="evidence" value="ECO:0007669"/>
    <property type="project" value="UniProtKB-SubCell"/>
</dbReference>
<dbReference type="InterPro" id="IPR002060">
    <property type="entry name" value="Squ/phyt_synthse"/>
</dbReference>
<dbReference type="Gene3D" id="1.10.600.10">
    <property type="entry name" value="Farnesyl Diphosphate Synthase"/>
    <property type="match status" value="1"/>
</dbReference>
<dbReference type="PANTHER" id="PTHR11626:SF2">
    <property type="entry name" value="SQUALENE SYNTHASE"/>
    <property type="match status" value="1"/>
</dbReference>
<comment type="similarity">
    <text evidence="5 20">Belongs to the phytoene/squalene synthase family.</text>
</comment>
<dbReference type="AlphaFoldDB" id="A0A4P9ZIX9"/>
<keyword evidence="8 20" id="KW-0812">Transmembrane</keyword>
<keyword evidence="16" id="KW-1207">Sterol metabolism</keyword>
<dbReference type="GO" id="GO:0045338">
    <property type="term" value="P:farnesyl diphosphate metabolic process"/>
    <property type="evidence" value="ECO:0007669"/>
    <property type="project" value="InterPro"/>
</dbReference>
<keyword evidence="7 20" id="KW-0808">Transferase</keyword>
<comment type="catalytic activity">
    <reaction evidence="19">
        <text>2 (2E,6E)-farnesyl diphosphate + NADPH + H(+) = squalene + 2 diphosphate + NADP(+)</text>
        <dbReference type="Rhea" id="RHEA:32295"/>
        <dbReference type="ChEBI" id="CHEBI:15378"/>
        <dbReference type="ChEBI" id="CHEBI:15440"/>
        <dbReference type="ChEBI" id="CHEBI:33019"/>
        <dbReference type="ChEBI" id="CHEBI:57783"/>
        <dbReference type="ChEBI" id="CHEBI:58349"/>
        <dbReference type="ChEBI" id="CHEBI:175763"/>
        <dbReference type="EC" id="2.5.1.21"/>
    </reaction>
    <physiologicalReaction direction="left-to-right" evidence="19">
        <dbReference type="Rhea" id="RHEA:32296"/>
    </physiologicalReaction>
</comment>
<comment type="pathway">
    <text evidence="4 20">Terpene metabolism; lanosterol biosynthesis; lanosterol from farnesyl diphosphate: step 1/3.</text>
</comment>
<dbReference type="CDD" id="cd00683">
    <property type="entry name" value="Trans_IPPS_HH"/>
    <property type="match status" value="1"/>
</dbReference>
<name>A0A4P9ZIX9_9ASCO</name>
<comment type="function">
    <text evidence="20">Catalyzes the condensation of 2 farnesyl pyrophosphate (FPP) moieties to form squalene.</text>
</comment>
<evidence type="ECO:0000256" key="19">
    <source>
        <dbReference type="ARBA" id="ARBA00049223"/>
    </source>
</evidence>
<evidence type="ECO:0000256" key="3">
    <source>
        <dbReference type="ARBA" id="ARBA00004389"/>
    </source>
</evidence>
<dbReference type="OrthoDB" id="431150at2759"/>
<dbReference type="GO" id="GO:0006696">
    <property type="term" value="P:ergosterol biosynthetic process"/>
    <property type="evidence" value="ECO:0007669"/>
    <property type="project" value="TreeGrafter"/>
</dbReference>
<dbReference type="SFLD" id="SFLDS00005">
    <property type="entry name" value="Isoprenoid_Synthase_Type_I"/>
    <property type="match status" value="1"/>
</dbReference>
<evidence type="ECO:0000256" key="14">
    <source>
        <dbReference type="ARBA" id="ARBA00023098"/>
    </source>
</evidence>
<evidence type="ECO:0000256" key="11">
    <source>
        <dbReference type="ARBA" id="ARBA00022955"/>
    </source>
</evidence>
<keyword evidence="9" id="KW-0256">Endoplasmic reticulum</keyword>
<proteinExistence type="inferred from homology"/>
<evidence type="ECO:0000313" key="22">
    <source>
        <dbReference type="Proteomes" id="UP000268321"/>
    </source>
</evidence>
<keyword evidence="15 20" id="KW-0472">Membrane</keyword>
<keyword evidence="22" id="KW-1185">Reference proteome</keyword>
<dbReference type="UniPathway" id="UPA00767">
    <property type="reaction ID" value="UER00751"/>
</dbReference>
<keyword evidence="14" id="KW-0443">Lipid metabolism</keyword>
<keyword evidence="13" id="KW-0756">Sterol biosynthesis</keyword>
<evidence type="ECO:0000256" key="10">
    <source>
        <dbReference type="ARBA" id="ARBA00022848"/>
    </source>
</evidence>
<dbReference type="InterPro" id="IPR019845">
    <property type="entry name" value="Squalene/phytoene_synthase_CS"/>
</dbReference>
<evidence type="ECO:0000256" key="12">
    <source>
        <dbReference type="ARBA" id="ARBA00022989"/>
    </source>
</evidence>
<evidence type="ECO:0000256" key="7">
    <source>
        <dbReference type="ARBA" id="ARBA00022679"/>
    </source>
</evidence>
<dbReference type="InterPro" id="IPR006449">
    <property type="entry name" value="Squal_synth-like"/>
</dbReference>
<evidence type="ECO:0000256" key="15">
    <source>
        <dbReference type="ARBA" id="ARBA00023136"/>
    </source>
</evidence>
<sequence length="459" mass="53077">MGKLLELLKHPSDIFMIVHLLKFRVSPFPLDLSSSSEERKKCYEFLDLTSRSFSAVIKELHPELRDPVMLFYLVLRALDTVEDDMSIDPKEKVQLLREFHEKLKLKDWTYHGCASTERDRVVLEEFHHVLAVYHTIKPEYQDIIMKNTYKMGHGMASYILDNNFNLNGINTIKEYDLYCHYVAGLVGEGLTDLIDMAGFAKFEKRIEKYKLSNSMGLFLQKTNITRDYQKDMKEGRSFYPKEIWSKYTDSLANFVQNPQDRDAGIACVNNMVLNALDHVIDVLTYLSLIREPTSFNFCAIPQMMAIATLAEVYNNGDVLKEVVKIRKGVTCRLILESRTLPGVVRMFRKYLRVINHKSDVRDPNYLKIGIKLGQIEQFCESMYPTKALPAGASRNIKDINRYIEERGDFDAVGMKLYAQETMKLRACFFVAAAIVFLVVYGVLSCNWACKIWIYMNLSL</sequence>
<comment type="cofactor">
    <cofactor evidence="1 20">
        <name>Mg(2+)</name>
        <dbReference type="ChEBI" id="CHEBI:18420"/>
    </cofactor>
</comment>
<keyword evidence="6" id="KW-0444">Lipid biosynthesis</keyword>
<dbReference type="PROSITE" id="PS01044">
    <property type="entry name" value="SQUALEN_PHYTOEN_SYN_1"/>
    <property type="match status" value="1"/>
</dbReference>
<dbReference type="NCBIfam" id="TIGR01559">
    <property type="entry name" value="squal_synth"/>
    <property type="match status" value="1"/>
</dbReference>
<protein>
    <recommendedName>
        <fullName evidence="20">Squalene synthase</fullName>
        <shortName evidence="20">SQS</shortName>
        <shortName evidence="20">SS</shortName>
        <ecNumber evidence="20">2.5.1.21</ecNumber>
    </recommendedName>
</protein>